<gene>
    <name evidence="2" type="ORF">CLV30_10525</name>
</gene>
<dbReference type="Gene3D" id="3.10.450.50">
    <property type="match status" value="1"/>
</dbReference>
<dbReference type="InterPro" id="IPR037401">
    <property type="entry name" value="SnoaL-like"/>
</dbReference>
<organism evidence="2 3">
    <name type="scientific">Haloactinopolyspora alba</name>
    <dbReference type="NCBI Taxonomy" id="648780"/>
    <lineage>
        <taxon>Bacteria</taxon>
        <taxon>Bacillati</taxon>
        <taxon>Actinomycetota</taxon>
        <taxon>Actinomycetes</taxon>
        <taxon>Jiangellales</taxon>
        <taxon>Jiangellaceae</taxon>
        <taxon>Haloactinopolyspora</taxon>
    </lineage>
</organism>
<sequence length="167" mass="18861">MQPLQDIGGVAVTDWAKVHAEVVDEFARGWAAPGPHAWDGFLADDVEMVQPMLRDGRGRTSWREETERLLELLPDLRGEVLTWAGRADRLFIELRLTATLGRTPLEVRVVDQLALTPTGTVVRRESFFDPAPMVRAVLRSPGHWPAWWRSGVGPLLARRRLGRPRRA</sequence>
<dbReference type="Proteomes" id="UP000243528">
    <property type="component" value="Unassembled WGS sequence"/>
</dbReference>
<dbReference type="AlphaFoldDB" id="A0A2P8E527"/>
<dbReference type="EMBL" id="PYGE01000005">
    <property type="protein sequence ID" value="PSL04562.1"/>
    <property type="molecule type" value="Genomic_DNA"/>
</dbReference>
<evidence type="ECO:0000313" key="3">
    <source>
        <dbReference type="Proteomes" id="UP000243528"/>
    </source>
</evidence>
<dbReference type="Pfam" id="PF12680">
    <property type="entry name" value="SnoaL_2"/>
    <property type="match status" value="1"/>
</dbReference>
<reference evidence="2 3" key="1">
    <citation type="submission" date="2018-03" db="EMBL/GenBank/DDBJ databases">
        <title>Genomic Encyclopedia of Archaeal and Bacterial Type Strains, Phase II (KMG-II): from individual species to whole genera.</title>
        <authorList>
            <person name="Goeker M."/>
        </authorList>
    </citation>
    <scope>NUCLEOTIDE SEQUENCE [LARGE SCALE GENOMIC DNA]</scope>
    <source>
        <strain evidence="2 3">DSM 45211</strain>
    </source>
</reference>
<evidence type="ECO:0000313" key="2">
    <source>
        <dbReference type="EMBL" id="PSL04562.1"/>
    </source>
</evidence>
<keyword evidence="3" id="KW-1185">Reference proteome</keyword>
<dbReference type="InterPro" id="IPR032710">
    <property type="entry name" value="NTF2-like_dom_sf"/>
</dbReference>
<dbReference type="RefSeq" id="WP_205740828.1">
    <property type="nucleotide sequence ID" value="NZ_PYGE01000005.1"/>
</dbReference>
<feature type="domain" description="SnoaL-like" evidence="1">
    <location>
        <begin position="23"/>
        <end position="111"/>
    </location>
</feature>
<accession>A0A2P8E527</accession>
<name>A0A2P8E527_9ACTN</name>
<protein>
    <submittedName>
        <fullName evidence="2">SnoaL-like protein</fullName>
    </submittedName>
</protein>
<proteinExistence type="predicted"/>
<evidence type="ECO:0000259" key="1">
    <source>
        <dbReference type="Pfam" id="PF12680"/>
    </source>
</evidence>
<comment type="caution">
    <text evidence="2">The sequence shown here is derived from an EMBL/GenBank/DDBJ whole genome shotgun (WGS) entry which is preliminary data.</text>
</comment>
<dbReference type="SUPFAM" id="SSF54427">
    <property type="entry name" value="NTF2-like"/>
    <property type="match status" value="1"/>
</dbReference>